<accession>A0A917M1Y6</accession>
<dbReference type="AlphaFoldDB" id="A0A917M1Y6"/>
<feature type="region of interest" description="Disordered" evidence="1">
    <location>
        <begin position="1"/>
        <end position="34"/>
    </location>
</feature>
<dbReference type="SUPFAM" id="SSF160964">
    <property type="entry name" value="MalF N-terminal region-like"/>
    <property type="match status" value="1"/>
</dbReference>
<feature type="transmembrane region" description="Helical" evidence="2">
    <location>
        <begin position="41"/>
        <end position="64"/>
    </location>
</feature>
<comment type="caution">
    <text evidence="3">The sequence shown here is derived from an EMBL/GenBank/DDBJ whole genome shotgun (WGS) entry which is preliminary data.</text>
</comment>
<evidence type="ECO:0000256" key="2">
    <source>
        <dbReference type="SAM" id="Phobius"/>
    </source>
</evidence>
<name>A0A917M1Y6_9MICC</name>
<keyword evidence="2" id="KW-1133">Transmembrane helix</keyword>
<evidence type="ECO:0000256" key="1">
    <source>
        <dbReference type="SAM" id="MobiDB-lite"/>
    </source>
</evidence>
<feature type="transmembrane region" description="Helical" evidence="2">
    <location>
        <begin position="70"/>
        <end position="88"/>
    </location>
</feature>
<gene>
    <name evidence="3" type="ORF">GCM10011374_40460</name>
</gene>
<proteinExistence type="predicted"/>
<evidence type="ECO:0000313" key="4">
    <source>
        <dbReference type="Proteomes" id="UP000638848"/>
    </source>
</evidence>
<sequence>MSTSTTAPRGTSAPGETDRGGGLGTPPDLRTSHSRGFGPGFVVKLLLMALINAFGLFGVLAAWAAGSWGILAFLLVALVVADLVYFLPARRILPAKYL</sequence>
<dbReference type="EMBL" id="BMEQ01000047">
    <property type="protein sequence ID" value="GGG71653.1"/>
    <property type="molecule type" value="Genomic_DNA"/>
</dbReference>
<evidence type="ECO:0000313" key="3">
    <source>
        <dbReference type="EMBL" id="GGG71653.1"/>
    </source>
</evidence>
<reference evidence="3" key="1">
    <citation type="journal article" date="2014" name="Int. J. Syst. Evol. Microbiol.">
        <title>Complete genome sequence of Corynebacterium casei LMG S-19264T (=DSM 44701T), isolated from a smear-ripened cheese.</title>
        <authorList>
            <consortium name="US DOE Joint Genome Institute (JGI-PGF)"/>
            <person name="Walter F."/>
            <person name="Albersmeier A."/>
            <person name="Kalinowski J."/>
            <person name="Ruckert C."/>
        </authorList>
    </citation>
    <scope>NUCLEOTIDE SEQUENCE</scope>
    <source>
        <strain evidence="3">CGMCC 1.12187</strain>
    </source>
</reference>
<protein>
    <submittedName>
        <fullName evidence="3">Uncharacterized protein</fullName>
    </submittedName>
</protein>
<dbReference type="Proteomes" id="UP000638848">
    <property type="component" value="Unassembled WGS sequence"/>
</dbReference>
<keyword evidence="2" id="KW-0812">Transmembrane</keyword>
<reference evidence="3" key="2">
    <citation type="submission" date="2020-09" db="EMBL/GenBank/DDBJ databases">
        <authorList>
            <person name="Sun Q."/>
            <person name="Zhou Y."/>
        </authorList>
    </citation>
    <scope>NUCLEOTIDE SEQUENCE</scope>
    <source>
        <strain evidence="3">CGMCC 1.12187</strain>
    </source>
</reference>
<organism evidence="3 4">
    <name type="scientific">Kocuria dechangensis</name>
    <dbReference type="NCBI Taxonomy" id="1176249"/>
    <lineage>
        <taxon>Bacteria</taxon>
        <taxon>Bacillati</taxon>
        <taxon>Actinomycetota</taxon>
        <taxon>Actinomycetes</taxon>
        <taxon>Micrococcales</taxon>
        <taxon>Micrococcaceae</taxon>
        <taxon>Kocuria</taxon>
    </lineage>
</organism>
<keyword evidence="4" id="KW-1185">Reference proteome</keyword>
<keyword evidence="2" id="KW-0472">Membrane</keyword>